<comment type="caution">
    <text evidence="4">The sequence shown here is derived from an EMBL/GenBank/DDBJ whole genome shotgun (WGS) entry which is preliminary data.</text>
</comment>
<dbReference type="InterPro" id="IPR007492">
    <property type="entry name" value="LytTR_DNA-bd_dom"/>
</dbReference>
<organism evidence="4 5">
    <name type="scientific">Chitinophaga barathri</name>
    <dbReference type="NCBI Taxonomy" id="1647451"/>
    <lineage>
        <taxon>Bacteria</taxon>
        <taxon>Pseudomonadati</taxon>
        <taxon>Bacteroidota</taxon>
        <taxon>Chitinophagia</taxon>
        <taxon>Chitinophagales</taxon>
        <taxon>Chitinophagaceae</taxon>
        <taxon>Chitinophaga</taxon>
    </lineage>
</organism>
<dbReference type="InterPro" id="IPR001789">
    <property type="entry name" value="Sig_transdc_resp-reg_receiver"/>
</dbReference>
<protein>
    <submittedName>
        <fullName evidence="4">DNA-binding response regulator</fullName>
    </submittedName>
</protein>
<evidence type="ECO:0000256" key="1">
    <source>
        <dbReference type="PROSITE-ProRule" id="PRU00169"/>
    </source>
</evidence>
<feature type="domain" description="HTH LytTR-type" evidence="3">
    <location>
        <begin position="139"/>
        <end position="237"/>
    </location>
</feature>
<dbReference type="AlphaFoldDB" id="A0A3N4MTJ3"/>
<dbReference type="RefSeq" id="WP_120518710.1">
    <property type="nucleotide sequence ID" value="NZ_QXZY01000014.1"/>
</dbReference>
<reference evidence="5" key="1">
    <citation type="submission" date="2018-11" db="EMBL/GenBank/DDBJ databases">
        <title>Chitinophaga lutea sp.nov., isolate from arsenic contaminated soil.</title>
        <authorList>
            <person name="Zong Y."/>
        </authorList>
    </citation>
    <scope>NUCLEOTIDE SEQUENCE [LARGE SCALE GENOMIC DNA]</scope>
    <source>
        <strain evidence="5">YLT18</strain>
    </source>
</reference>
<dbReference type="PROSITE" id="PS50930">
    <property type="entry name" value="HTH_LYTTR"/>
    <property type="match status" value="1"/>
</dbReference>
<evidence type="ECO:0000259" key="2">
    <source>
        <dbReference type="PROSITE" id="PS50110"/>
    </source>
</evidence>
<dbReference type="SMART" id="SM00850">
    <property type="entry name" value="LytTR"/>
    <property type="match status" value="1"/>
</dbReference>
<dbReference type="PANTHER" id="PTHR37299:SF1">
    <property type="entry name" value="STAGE 0 SPORULATION PROTEIN A HOMOLOG"/>
    <property type="match status" value="1"/>
</dbReference>
<dbReference type="SMART" id="SM00448">
    <property type="entry name" value="REC"/>
    <property type="match status" value="1"/>
</dbReference>
<evidence type="ECO:0000313" key="5">
    <source>
        <dbReference type="Proteomes" id="UP000279089"/>
    </source>
</evidence>
<feature type="domain" description="Response regulatory" evidence="2">
    <location>
        <begin position="5"/>
        <end position="116"/>
    </location>
</feature>
<proteinExistence type="predicted"/>
<dbReference type="Proteomes" id="UP000279089">
    <property type="component" value="Unassembled WGS sequence"/>
</dbReference>
<keyword evidence="4" id="KW-0238">DNA-binding</keyword>
<dbReference type="OrthoDB" id="1646880at2"/>
<dbReference type="Gene3D" id="3.40.50.2300">
    <property type="match status" value="1"/>
</dbReference>
<name>A0A3N4MTJ3_9BACT</name>
<dbReference type="GO" id="GO:0003677">
    <property type="term" value="F:DNA binding"/>
    <property type="evidence" value="ECO:0007669"/>
    <property type="project" value="UniProtKB-KW"/>
</dbReference>
<gene>
    <name evidence="4" type="ORF">EG028_23850</name>
</gene>
<accession>A0A3N4MTJ3</accession>
<dbReference type="PROSITE" id="PS50110">
    <property type="entry name" value="RESPONSE_REGULATORY"/>
    <property type="match status" value="1"/>
</dbReference>
<evidence type="ECO:0000313" key="4">
    <source>
        <dbReference type="EMBL" id="RPD38743.1"/>
    </source>
</evidence>
<dbReference type="PANTHER" id="PTHR37299">
    <property type="entry name" value="TRANSCRIPTIONAL REGULATOR-RELATED"/>
    <property type="match status" value="1"/>
</dbReference>
<dbReference type="SUPFAM" id="SSF52172">
    <property type="entry name" value="CheY-like"/>
    <property type="match status" value="1"/>
</dbReference>
<sequence length="239" mass="27663">MQKIRCIAIDDELLALDVMEDYIRKIPFLELCGTYQHVLEALPAIERGEVELVFLDIQMPQLTGLQFMRLIHGKARAILTTAYSQYAVDSYEHEAIDYLMKPIAFDRFYKSAQKALALIRPQQSEFPQEKAPTEIPPFIFVKTDSKMVKVMLSEIRYVEGLKDYVAIHTLTDTIITLQNMKRMESILPLPHFARVHKSYLVALEKIDSIERNRLFVGPDVIPVGDTYREAFFQLIEHGR</sequence>
<feature type="modified residue" description="4-aspartylphosphate" evidence="1">
    <location>
        <position position="56"/>
    </location>
</feature>
<keyword evidence="1" id="KW-0597">Phosphoprotein</keyword>
<dbReference type="Pfam" id="PF00072">
    <property type="entry name" value="Response_reg"/>
    <property type="match status" value="1"/>
</dbReference>
<dbReference type="InterPro" id="IPR046947">
    <property type="entry name" value="LytR-like"/>
</dbReference>
<dbReference type="InterPro" id="IPR011006">
    <property type="entry name" value="CheY-like_superfamily"/>
</dbReference>
<dbReference type="Pfam" id="PF04397">
    <property type="entry name" value="LytTR"/>
    <property type="match status" value="1"/>
</dbReference>
<dbReference type="Gene3D" id="2.40.50.1020">
    <property type="entry name" value="LytTr DNA-binding domain"/>
    <property type="match status" value="1"/>
</dbReference>
<keyword evidence="5" id="KW-1185">Reference proteome</keyword>
<dbReference type="EMBL" id="RMBX01000014">
    <property type="protein sequence ID" value="RPD38743.1"/>
    <property type="molecule type" value="Genomic_DNA"/>
</dbReference>
<evidence type="ECO:0000259" key="3">
    <source>
        <dbReference type="PROSITE" id="PS50930"/>
    </source>
</evidence>
<dbReference type="GO" id="GO:0000156">
    <property type="term" value="F:phosphorelay response regulator activity"/>
    <property type="evidence" value="ECO:0007669"/>
    <property type="project" value="InterPro"/>
</dbReference>